<proteinExistence type="predicted"/>
<dbReference type="Pfam" id="PF10604">
    <property type="entry name" value="Polyketide_cyc2"/>
    <property type="match status" value="1"/>
</dbReference>
<dbReference type="InterPro" id="IPR019587">
    <property type="entry name" value="Polyketide_cyclase/dehydratase"/>
</dbReference>
<name>A0A1I0MXX2_9FLAO</name>
<keyword evidence="3" id="KW-1185">Reference proteome</keyword>
<keyword evidence="1" id="KW-0472">Membrane</keyword>
<keyword evidence="1" id="KW-0812">Transmembrane</keyword>
<feature type="transmembrane region" description="Helical" evidence="1">
    <location>
        <begin position="7"/>
        <end position="26"/>
    </location>
</feature>
<dbReference type="Gene3D" id="3.30.530.20">
    <property type="match status" value="1"/>
</dbReference>
<keyword evidence="1" id="KW-1133">Transmembrane helix</keyword>
<protein>
    <submittedName>
        <fullName evidence="2">Uncharacterized conserved protein YndB, AHSA1/START domain</fullName>
    </submittedName>
</protein>
<gene>
    <name evidence="2" type="ORF">SAMN05421841_0259</name>
</gene>
<dbReference type="AlphaFoldDB" id="A0A1I0MXX2"/>
<dbReference type="RefSeq" id="WP_089790275.1">
    <property type="nucleotide sequence ID" value="NZ_FOIU01000001.1"/>
</dbReference>
<accession>A0A1I0MXX2</accession>
<sequence>MKTILKILGVIVLLILAYAVIAMLAFSKDYHFEKSIVINAPKEKVWQHVGSTKAFNEWNPFAKADPNIQITYSGTPGTVGDSYHWKGNDQVGEGEQTVTAVVPNEKLSSDLHFIKPWEGMAKGNFILTPEGSGTKVTWAMDNELTTMMKIMKPMMDSQMGKMFGQGLDELKKISEK</sequence>
<dbReference type="CDD" id="cd07818">
    <property type="entry name" value="SRPBCC_1"/>
    <property type="match status" value="1"/>
</dbReference>
<organism evidence="2 3">
    <name type="scientific">Chryseobacterium wanjuense</name>
    <dbReference type="NCBI Taxonomy" id="356305"/>
    <lineage>
        <taxon>Bacteria</taxon>
        <taxon>Pseudomonadati</taxon>
        <taxon>Bacteroidota</taxon>
        <taxon>Flavobacteriia</taxon>
        <taxon>Flavobacteriales</taxon>
        <taxon>Weeksellaceae</taxon>
        <taxon>Chryseobacterium group</taxon>
        <taxon>Chryseobacterium</taxon>
    </lineage>
</organism>
<dbReference type="OrthoDB" id="9807923at2"/>
<dbReference type="InterPro" id="IPR023393">
    <property type="entry name" value="START-like_dom_sf"/>
</dbReference>
<evidence type="ECO:0000313" key="2">
    <source>
        <dbReference type="EMBL" id="SEV93332.1"/>
    </source>
</evidence>
<dbReference type="EMBL" id="FOIU01000001">
    <property type="protein sequence ID" value="SEV93332.1"/>
    <property type="molecule type" value="Genomic_DNA"/>
</dbReference>
<reference evidence="3" key="1">
    <citation type="submission" date="2016-10" db="EMBL/GenBank/DDBJ databases">
        <authorList>
            <person name="Varghese N."/>
            <person name="Submissions S."/>
        </authorList>
    </citation>
    <scope>NUCLEOTIDE SEQUENCE [LARGE SCALE GENOMIC DNA]</scope>
    <source>
        <strain evidence="3">DSM 17724</strain>
    </source>
</reference>
<dbReference type="SUPFAM" id="SSF55961">
    <property type="entry name" value="Bet v1-like"/>
    <property type="match status" value="1"/>
</dbReference>
<evidence type="ECO:0000313" key="3">
    <source>
        <dbReference type="Proteomes" id="UP000199469"/>
    </source>
</evidence>
<dbReference type="Proteomes" id="UP000199469">
    <property type="component" value="Unassembled WGS sequence"/>
</dbReference>
<dbReference type="STRING" id="356305.SAMN05421841_0259"/>
<evidence type="ECO:0000256" key="1">
    <source>
        <dbReference type="SAM" id="Phobius"/>
    </source>
</evidence>